<evidence type="ECO:0000313" key="1">
    <source>
        <dbReference type="EMBL" id="PTB74561.1"/>
    </source>
</evidence>
<sequence>MLQLTGWRPHACDASVPFVCCALLPVRSSAAGFASDLRLYATLAAIYRNRQQGFCFAGWPLTAAGLGLARGRQKGRAGPSSSGQAV</sequence>
<dbReference type="AlphaFoldDB" id="A0A2T4BZ08"/>
<evidence type="ECO:0000313" key="2">
    <source>
        <dbReference type="Proteomes" id="UP000240760"/>
    </source>
</evidence>
<gene>
    <name evidence="1" type="ORF">M440DRAFT_1028806</name>
</gene>
<dbReference type="EMBL" id="KZ679135">
    <property type="protein sequence ID" value="PTB74561.1"/>
    <property type="molecule type" value="Genomic_DNA"/>
</dbReference>
<organism evidence="1 2">
    <name type="scientific">Trichoderma longibrachiatum ATCC 18648</name>
    <dbReference type="NCBI Taxonomy" id="983965"/>
    <lineage>
        <taxon>Eukaryota</taxon>
        <taxon>Fungi</taxon>
        <taxon>Dikarya</taxon>
        <taxon>Ascomycota</taxon>
        <taxon>Pezizomycotina</taxon>
        <taxon>Sordariomycetes</taxon>
        <taxon>Hypocreomycetidae</taxon>
        <taxon>Hypocreales</taxon>
        <taxon>Hypocreaceae</taxon>
        <taxon>Trichoderma</taxon>
    </lineage>
</organism>
<name>A0A2T4BZ08_TRILO</name>
<proteinExistence type="predicted"/>
<keyword evidence="2" id="KW-1185">Reference proteome</keyword>
<accession>A0A2T4BZ08</accession>
<dbReference type="Proteomes" id="UP000240760">
    <property type="component" value="Unassembled WGS sequence"/>
</dbReference>
<reference evidence="1 2" key="1">
    <citation type="submission" date="2016-07" db="EMBL/GenBank/DDBJ databases">
        <title>Multiple horizontal gene transfer events from other fungi enriched the ability of initially mycotrophic Trichoderma (Ascomycota) to feed on dead plant biomass.</title>
        <authorList>
            <consortium name="DOE Joint Genome Institute"/>
            <person name="Aerts A."/>
            <person name="Atanasova L."/>
            <person name="Chenthamara K."/>
            <person name="Zhang J."/>
            <person name="Grujic M."/>
            <person name="Henrissat B."/>
            <person name="Kuo A."/>
            <person name="Salamov A."/>
            <person name="Lipzen A."/>
            <person name="Labutti K."/>
            <person name="Barry K."/>
            <person name="Miao Y."/>
            <person name="Rahimi M.J."/>
            <person name="Shen Q."/>
            <person name="Grigoriev I.V."/>
            <person name="Kubicek C.P."/>
            <person name="Druzhinina I.S."/>
        </authorList>
    </citation>
    <scope>NUCLEOTIDE SEQUENCE [LARGE SCALE GENOMIC DNA]</scope>
    <source>
        <strain evidence="1 2">ATCC 18648</strain>
    </source>
</reference>
<protein>
    <submittedName>
        <fullName evidence="1">Uncharacterized protein</fullName>
    </submittedName>
</protein>